<gene>
    <name evidence="1" type="ordered locus">Halhy_5650</name>
</gene>
<dbReference type="AlphaFoldDB" id="F4KUS0"/>
<dbReference type="RefSeq" id="WP_013768002.1">
    <property type="nucleotide sequence ID" value="NC_015510.1"/>
</dbReference>
<dbReference type="Pfam" id="PF13692">
    <property type="entry name" value="Glyco_trans_1_4"/>
    <property type="match status" value="1"/>
</dbReference>
<dbReference type="STRING" id="760192.Halhy_5650"/>
<protein>
    <submittedName>
        <fullName evidence="1">UDP-galactopyranose mutase</fullName>
    </submittedName>
</protein>
<dbReference type="Gene3D" id="3.40.50.11010">
    <property type="match status" value="1"/>
</dbReference>
<evidence type="ECO:0000313" key="1">
    <source>
        <dbReference type="EMBL" id="AEE53473.1"/>
    </source>
</evidence>
<evidence type="ECO:0000313" key="2">
    <source>
        <dbReference type="Proteomes" id="UP000008461"/>
    </source>
</evidence>
<dbReference type="Gene3D" id="3.40.50.2000">
    <property type="entry name" value="Glycogen Phosphorylase B"/>
    <property type="match status" value="1"/>
</dbReference>
<dbReference type="Proteomes" id="UP000008461">
    <property type="component" value="Chromosome"/>
</dbReference>
<dbReference type="EMBL" id="CP002691">
    <property type="protein sequence ID" value="AEE53473.1"/>
    <property type="molecule type" value="Genomic_DNA"/>
</dbReference>
<keyword evidence="2" id="KW-1185">Reference proteome</keyword>
<name>F4KUS0_HALH1</name>
<sequence length="386" mass="44558">MVIEKKTTMQLVCFSHLAWKFVYQRPQHLLSRFTKKYDVYYIEEFIYSTEEDGYSINITNENVTVIVPHLCNSIQEVRNETKRKEIILKNLFKEHSIQSYIFWYYTPMALAYTVNFNPLATVYDCMDELSAFKFAPPELKKYEQELFKKANVVFTGGNNLYKAKKAQHHNIHSFPSSIDKAHFKAARDNKKEVADQSAIPHPRLGFYGVIDERFDIDLIKQAADAKPEWHFVLVGPVIKIDAATLPQNKNIHYLGAKTYEELPSYLSGWDIAMIPFAINESTRYISPTKTPEYLAGGKPVISTAITDVINPYHELGLVHIVQNAEDLLQMATSELSITDKSEWLCKVDEYLSTISWDATWGRMDELMQNEIEANPNLLTDKINQYV</sequence>
<dbReference type="eggNOG" id="COG0438">
    <property type="taxonomic scope" value="Bacteria"/>
</dbReference>
<reference key="2">
    <citation type="submission" date="2011-04" db="EMBL/GenBank/DDBJ databases">
        <title>Complete sequence of chromosome of Haliscomenobacter hydrossis DSM 1100.</title>
        <authorList>
            <consortium name="US DOE Joint Genome Institute (JGI-PGF)"/>
            <person name="Lucas S."/>
            <person name="Han J."/>
            <person name="Lapidus A."/>
            <person name="Bruce D."/>
            <person name="Goodwin L."/>
            <person name="Pitluck S."/>
            <person name="Peters L."/>
            <person name="Kyrpides N."/>
            <person name="Mavromatis K."/>
            <person name="Ivanova N."/>
            <person name="Ovchinnikova G."/>
            <person name="Pagani I."/>
            <person name="Daligault H."/>
            <person name="Detter J.C."/>
            <person name="Han C."/>
            <person name="Land M."/>
            <person name="Hauser L."/>
            <person name="Markowitz V."/>
            <person name="Cheng J.-F."/>
            <person name="Hugenholtz P."/>
            <person name="Woyke T."/>
            <person name="Wu D."/>
            <person name="Verbarg S."/>
            <person name="Frueling A."/>
            <person name="Brambilla E."/>
            <person name="Klenk H.-P."/>
            <person name="Eisen J.A."/>
        </authorList>
    </citation>
    <scope>NUCLEOTIDE SEQUENCE</scope>
    <source>
        <strain>DSM 1100</strain>
    </source>
</reference>
<proteinExistence type="predicted"/>
<reference evidence="1 2" key="1">
    <citation type="journal article" date="2011" name="Stand. Genomic Sci.">
        <title>Complete genome sequence of Haliscomenobacter hydrossis type strain (O).</title>
        <authorList>
            <consortium name="US DOE Joint Genome Institute (JGI-PGF)"/>
            <person name="Daligault H."/>
            <person name="Lapidus A."/>
            <person name="Zeytun A."/>
            <person name="Nolan M."/>
            <person name="Lucas S."/>
            <person name="Del Rio T.G."/>
            <person name="Tice H."/>
            <person name="Cheng J.F."/>
            <person name="Tapia R."/>
            <person name="Han C."/>
            <person name="Goodwin L."/>
            <person name="Pitluck S."/>
            <person name="Liolios K."/>
            <person name="Pagani I."/>
            <person name="Ivanova N."/>
            <person name="Huntemann M."/>
            <person name="Mavromatis K."/>
            <person name="Mikhailova N."/>
            <person name="Pati A."/>
            <person name="Chen A."/>
            <person name="Palaniappan K."/>
            <person name="Land M."/>
            <person name="Hauser L."/>
            <person name="Brambilla E.M."/>
            <person name="Rohde M."/>
            <person name="Verbarg S."/>
            <person name="Goker M."/>
            <person name="Bristow J."/>
            <person name="Eisen J.A."/>
            <person name="Markowitz V."/>
            <person name="Hugenholtz P."/>
            <person name="Kyrpides N.C."/>
            <person name="Klenk H.P."/>
            <person name="Woyke T."/>
        </authorList>
    </citation>
    <scope>NUCLEOTIDE SEQUENCE [LARGE SCALE GENOMIC DNA]</scope>
    <source>
        <strain evidence="2">ATCC 27775 / DSM 1100 / LMG 10767 / O</strain>
    </source>
</reference>
<accession>F4KUS0</accession>
<organism evidence="1 2">
    <name type="scientific">Haliscomenobacter hydrossis (strain ATCC 27775 / DSM 1100 / LMG 10767 / O)</name>
    <dbReference type="NCBI Taxonomy" id="760192"/>
    <lineage>
        <taxon>Bacteria</taxon>
        <taxon>Pseudomonadati</taxon>
        <taxon>Bacteroidota</taxon>
        <taxon>Saprospiria</taxon>
        <taxon>Saprospirales</taxon>
        <taxon>Haliscomenobacteraceae</taxon>
        <taxon>Haliscomenobacter</taxon>
    </lineage>
</organism>
<dbReference type="KEGG" id="hhy:Halhy_5650"/>
<dbReference type="SUPFAM" id="SSF53756">
    <property type="entry name" value="UDP-Glycosyltransferase/glycogen phosphorylase"/>
    <property type="match status" value="1"/>
</dbReference>
<dbReference type="HOGENOM" id="CLU_041132_2_0_10"/>